<dbReference type="Proteomes" id="UP000616595">
    <property type="component" value="Unassembled WGS sequence"/>
</dbReference>
<protein>
    <recommendedName>
        <fullName evidence="4">Flagellar hook-basal body complex protein FliE</fullName>
    </recommendedName>
</protein>
<evidence type="ECO:0000256" key="4">
    <source>
        <dbReference type="HAMAP-Rule" id="MF_00724"/>
    </source>
</evidence>
<dbReference type="PANTHER" id="PTHR34653">
    <property type="match status" value="1"/>
</dbReference>
<dbReference type="EMBL" id="WJBD01000008">
    <property type="protein sequence ID" value="MBC3888257.1"/>
    <property type="molecule type" value="Genomic_DNA"/>
</dbReference>
<keyword evidence="3 4" id="KW-0975">Bacterial flagellum</keyword>
<dbReference type="PANTHER" id="PTHR34653:SF1">
    <property type="entry name" value="FLAGELLAR HOOK-BASAL BODY COMPLEX PROTEIN FLIE"/>
    <property type="match status" value="1"/>
</dbReference>
<dbReference type="PRINTS" id="PR01006">
    <property type="entry name" value="FLGHOOKFLIE"/>
</dbReference>
<name>A0A923HV56_9FIRM</name>
<keyword evidence="6" id="KW-1185">Reference proteome</keyword>
<gene>
    <name evidence="4" type="primary">fliE</name>
    <name evidence="5" type="ORF">GH810_08035</name>
</gene>
<comment type="subcellular location">
    <subcellularLocation>
        <location evidence="1 4">Bacterial flagellum basal body</location>
    </subcellularLocation>
</comment>
<dbReference type="InterPro" id="IPR001624">
    <property type="entry name" value="FliE"/>
</dbReference>
<keyword evidence="5" id="KW-0966">Cell projection</keyword>
<dbReference type="HAMAP" id="MF_00724">
    <property type="entry name" value="FliE"/>
    <property type="match status" value="1"/>
</dbReference>
<keyword evidence="5" id="KW-0969">Cilium</keyword>
<dbReference type="OrthoDB" id="9812413at2"/>
<sequence length="111" mass="11656">MVNMFIVPMDSIIGGSSSISSISNSLGGASATTETTGSTNSFKDTLQGMMDNVEQTEAQTKVDAYNLSIGNMDDPSTMMINSAKADVALQTMVQLRNKALDAYSAVMSTSL</sequence>
<evidence type="ECO:0000256" key="3">
    <source>
        <dbReference type="ARBA" id="ARBA00023143"/>
    </source>
</evidence>
<dbReference type="GO" id="GO:0003774">
    <property type="term" value="F:cytoskeletal motor activity"/>
    <property type="evidence" value="ECO:0007669"/>
    <property type="project" value="InterPro"/>
</dbReference>
<organism evidence="5 6">
    <name type="scientific">Acetobacterium paludosum</name>
    <dbReference type="NCBI Taxonomy" id="52693"/>
    <lineage>
        <taxon>Bacteria</taxon>
        <taxon>Bacillati</taxon>
        <taxon>Bacillota</taxon>
        <taxon>Clostridia</taxon>
        <taxon>Eubacteriales</taxon>
        <taxon>Eubacteriaceae</taxon>
        <taxon>Acetobacterium</taxon>
    </lineage>
</organism>
<dbReference type="GO" id="GO:0005198">
    <property type="term" value="F:structural molecule activity"/>
    <property type="evidence" value="ECO:0007669"/>
    <property type="project" value="InterPro"/>
</dbReference>
<comment type="caution">
    <text evidence="5">The sequence shown here is derived from an EMBL/GenBank/DDBJ whole genome shotgun (WGS) entry which is preliminary data.</text>
</comment>
<comment type="similarity">
    <text evidence="2 4">Belongs to the FliE family.</text>
</comment>
<evidence type="ECO:0000256" key="1">
    <source>
        <dbReference type="ARBA" id="ARBA00004117"/>
    </source>
</evidence>
<dbReference type="GO" id="GO:0071973">
    <property type="term" value="P:bacterial-type flagellum-dependent cell motility"/>
    <property type="evidence" value="ECO:0007669"/>
    <property type="project" value="InterPro"/>
</dbReference>
<evidence type="ECO:0000313" key="5">
    <source>
        <dbReference type="EMBL" id="MBC3888257.1"/>
    </source>
</evidence>
<dbReference type="AlphaFoldDB" id="A0A923HV56"/>
<reference evidence="5" key="1">
    <citation type="submission" date="2019-10" db="EMBL/GenBank/DDBJ databases">
        <authorList>
            <person name="Ross D.E."/>
            <person name="Gulliver D."/>
        </authorList>
    </citation>
    <scope>NUCLEOTIDE SEQUENCE</scope>
    <source>
        <strain evidence="5">DER-2019</strain>
    </source>
</reference>
<keyword evidence="5" id="KW-0282">Flagellum</keyword>
<dbReference type="Pfam" id="PF02049">
    <property type="entry name" value="FliE"/>
    <property type="match status" value="1"/>
</dbReference>
<dbReference type="GO" id="GO:0009425">
    <property type="term" value="C:bacterial-type flagellum basal body"/>
    <property type="evidence" value="ECO:0007669"/>
    <property type="project" value="UniProtKB-SubCell"/>
</dbReference>
<proteinExistence type="inferred from homology"/>
<evidence type="ECO:0000313" key="6">
    <source>
        <dbReference type="Proteomes" id="UP000616595"/>
    </source>
</evidence>
<evidence type="ECO:0000256" key="2">
    <source>
        <dbReference type="ARBA" id="ARBA00009272"/>
    </source>
</evidence>
<accession>A0A923HV56</accession>
<reference evidence="5" key="2">
    <citation type="submission" date="2020-10" db="EMBL/GenBank/DDBJ databases">
        <title>Comparative genomics of the Acetobacterium genus.</title>
        <authorList>
            <person name="Marshall C."/>
            <person name="May H."/>
            <person name="Norman S."/>
        </authorList>
    </citation>
    <scope>NUCLEOTIDE SEQUENCE</scope>
    <source>
        <strain evidence="5">DER-2019</strain>
    </source>
</reference>